<dbReference type="PANTHER" id="PTHR43638">
    <property type="entry name" value="OXIDOREDUCTASE, ALDO/KETO REDUCTASE FAMILY PROTEIN"/>
    <property type="match status" value="1"/>
</dbReference>
<dbReference type="Gene3D" id="3.20.20.100">
    <property type="entry name" value="NADP-dependent oxidoreductase domain"/>
    <property type="match status" value="1"/>
</dbReference>
<feature type="signal peptide" evidence="1">
    <location>
        <begin position="1"/>
        <end position="30"/>
    </location>
</feature>
<name>A0A370L678_9HYPH</name>
<keyword evidence="1" id="KW-0732">Signal</keyword>
<organism evidence="3 4">
    <name type="scientific">Bosea caraganae</name>
    <dbReference type="NCBI Taxonomy" id="2763117"/>
    <lineage>
        <taxon>Bacteria</taxon>
        <taxon>Pseudomonadati</taxon>
        <taxon>Pseudomonadota</taxon>
        <taxon>Alphaproteobacteria</taxon>
        <taxon>Hyphomicrobiales</taxon>
        <taxon>Boseaceae</taxon>
        <taxon>Bosea</taxon>
    </lineage>
</organism>
<accession>A0A370L678</accession>
<sequence>MDKPKTPSLTTNRRSFLGAASVLGATAAMASPLGIPAANAQVPAVPGAGTAAAASPVTTRAIPSSNEAVPALGLGTFLVFDLLPGAKRDNLREVMKTYADAGARVVDTSPLYGSAQYSVGQLATELGITERLFIANKVWATGEYLADESQARRSLELSQRALWRERIDAMHVHSLVNVDVVLPYLRAWKKEGLIRYTAISHYENQYHEPLAALVEAGNLDIVQVNYSIFNRAAESRILPAARDRGVAVFTNMPFEKARLFQVVQGRPLPDFAREFGAANWAQFFLKFAMSHPAVTCVLAATADPAHAAENVGALRGPLPDQAMRQRMVRHMETIPGFDRIAATPWYPGKAQMYQGLIRRSQGQLRQRLS</sequence>
<dbReference type="NCBIfam" id="TIGR01409">
    <property type="entry name" value="TAT_signal_seq"/>
    <property type="match status" value="1"/>
</dbReference>
<dbReference type="InterPro" id="IPR023210">
    <property type="entry name" value="NADP_OxRdtase_dom"/>
</dbReference>
<dbReference type="AlphaFoldDB" id="A0A370L678"/>
<dbReference type="EMBL" id="QQTP01000006">
    <property type="protein sequence ID" value="RDJ24761.1"/>
    <property type="molecule type" value="Genomic_DNA"/>
</dbReference>
<dbReference type="InterPro" id="IPR019546">
    <property type="entry name" value="TAT_signal_bac_arc"/>
</dbReference>
<evidence type="ECO:0000313" key="4">
    <source>
        <dbReference type="Proteomes" id="UP000255207"/>
    </source>
</evidence>
<protein>
    <submittedName>
        <fullName evidence="3">Aldo/keto reductase</fullName>
    </submittedName>
</protein>
<reference evidence="4" key="1">
    <citation type="submission" date="2018-07" db="EMBL/GenBank/DDBJ databases">
        <authorList>
            <person name="Safronova V.I."/>
            <person name="Chirak E.R."/>
            <person name="Sazanova A.L."/>
        </authorList>
    </citation>
    <scope>NUCLEOTIDE SEQUENCE [LARGE SCALE GENOMIC DNA]</scope>
    <source>
        <strain evidence="4">RCAM04685</strain>
    </source>
</reference>
<dbReference type="Pfam" id="PF00248">
    <property type="entry name" value="Aldo_ket_red"/>
    <property type="match status" value="1"/>
</dbReference>
<feature type="chain" id="PRO_5030068419" evidence="1">
    <location>
        <begin position="31"/>
        <end position="369"/>
    </location>
</feature>
<evidence type="ECO:0000259" key="2">
    <source>
        <dbReference type="Pfam" id="PF00248"/>
    </source>
</evidence>
<dbReference type="CDD" id="cd19095">
    <property type="entry name" value="AKR_PA4992-like"/>
    <property type="match status" value="1"/>
</dbReference>
<dbReference type="InterPro" id="IPR036812">
    <property type="entry name" value="NAD(P)_OxRdtase_dom_sf"/>
</dbReference>
<dbReference type="RefSeq" id="WP_114829857.1">
    <property type="nucleotide sequence ID" value="NZ_QQTP01000006.1"/>
</dbReference>
<dbReference type="PANTHER" id="PTHR43638:SF3">
    <property type="entry name" value="ALDEHYDE REDUCTASE"/>
    <property type="match status" value="1"/>
</dbReference>
<dbReference type="InterPro" id="IPR006311">
    <property type="entry name" value="TAT_signal"/>
</dbReference>
<feature type="domain" description="NADP-dependent oxidoreductase" evidence="2">
    <location>
        <begin position="72"/>
        <end position="324"/>
    </location>
</feature>
<proteinExistence type="predicted"/>
<evidence type="ECO:0000313" key="3">
    <source>
        <dbReference type="EMBL" id="RDJ24761.1"/>
    </source>
</evidence>
<dbReference type="SUPFAM" id="SSF51430">
    <property type="entry name" value="NAD(P)-linked oxidoreductase"/>
    <property type="match status" value="1"/>
</dbReference>
<comment type="caution">
    <text evidence="3">The sequence shown here is derived from an EMBL/GenBank/DDBJ whole genome shotgun (WGS) entry which is preliminary data.</text>
</comment>
<dbReference type="Proteomes" id="UP000255207">
    <property type="component" value="Unassembled WGS sequence"/>
</dbReference>
<dbReference type="OrthoDB" id="9783572at2"/>
<gene>
    <name evidence="3" type="ORF">DWE98_13925</name>
</gene>
<dbReference type="PROSITE" id="PS51318">
    <property type="entry name" value="TAT"/>
    <property type="match status" value="1"/>
</dbReference>
<evidence type="ECO:0000256" key="1">
    <source>
        <dbReference type="SAM" id="SignalP"/>
    </source>
</evidence>
<keyword evidence="4" id="KW-1185">Reference proteome</keyword>